<dbReference type="EMBL" id="JACBYW010000001">
    <property type="protein sequence ID" value="NYH77652.1"/>
    <property type="molecule type" value="Genomic_DNA"/>
</dbReference>
<dbReference type="GO" id="GO:0005975">
    <property type="term" value="P:carbohydrate metabolic process"/>
    <property type="evidence" value="ECO:0007669"/>
    <property type="project" value="InterPro"/>
</dbReference>
<accession>A0A852YVA5</accession>
<dbReference type="InterPro" id="IPR012334">
    <property type="entry name" value="Pectin_lyas_fold"/>
</dbReference>
<dbReference type="Pfam" id="PF00295">
    <property type="entry name" value="Glyco_hydro_28"/>
    <property type="match status" value="1"/>
</dbReference>
<evidence type="ECO:0000313" key="5">
    <source>
        <dbReference type="EMBL" id="NYH77652.1"/>
    </source>
</evidence>
<evidence type="ECO:0000256" key="3">
    <source>
        <dbReference type="ARBA" id="ARBA00023295"/>
    </source>
</evidence>
<dbReference type="InterPro" id="IPR051801">
    <property type="entry name" value="GH28_Enzymes"/>
</dbReference>
<comment type="similarity">
    <text evidence="1 4">Belongs to the glycosyl hydrolase 28 family.</text>
</comment>
<protein>
    <submittedName>
        <fullName evidence="5">Polygalacturonase</fullName>
    </submittedName>
</protein>
<dbReference type="SUPFAM" id="SSF51126">
    <property type="entry name" value="Pectin lyase-like"/>
    <property type="match status" value="1"/>
</dbReference>
<keyword evidence="6" id="KW-1185">Reference proteome</keyword>
<proteinExistence type="inferred from homology"/>
<gene>
    <name evidence="5" type="ORF">FHR84_000966</name>
</gene>
<comment type="caution">
    <text evidence="5">The sequence shown here is derived from an EMBL/GenBank/DDBJ whole genome shotgun (WGS) entry which is preliminary data.</text>
</comment>
<dbReference type="SMART" id="SM00710">
    <property type="entry name" value="PbH1"/>
    <property type="match status" value="4"/>
</dbReference>
<dbReference type="PANTHER" id="PTHR31339">
    <property type="entry name" value="PECTIN LYASE-RELATED"/>
    <property type="match status" value="1"/>
</dbReference>
<dbReference type="PANTHER" id="PTHR31339:SF9">
    <property type="entry name" value="PLASMIN AND FIBRONECTIN-BINDING PROTEIN A"/>
    <property type="match status" value="1"/>
</dbReference>
<dbReference type="InterPro" id="IPR006626">
    <property type="entry name" value="PbH1"/>
</dbReference>
<dbReference type="InterPro" id="IPR000743">
    <property type="entry name" value="Glyco_hydro_28"/>
</dbReference>
<organism evidence="5 6">
    <name type="scientific">Actinopolyspora biskrensis</name>
    <dbReference type="NCBI Taxonomy" id="1470178"/>
    <lineage>
        <taxon>Bacteria</taxon>
        <taxon>Bacillati</taxon>
        <taxon>Actinomycetota</taxon>
        <taxon>Actinomycetes</taxon>
        <taxon>Actinopolysporales</taxon>
        <taxon>Actinopolysporaceae</taxon>
        <taxon>Actinopolyspora</taxon>
    </lineage>
</organism>
<dbReference type="Proteomes" id="UP000548304">
    <property type="component" value="Unassembled WGS sequence"/>
</dbReference>
<evidence type="ECO:0000256" key="4">
    <source>
        <dbReference type="RuleBase" id="RU361169"/>
    </source>
</evidence>
<dbReference type="Gene3D" id="2.160.20.10">
    <property type="entry name" value="Single-stranded right-handed beta-helix, Pectin lyase-like"/>
    <property type="match status" value="1"/>
</dbReference>
<keyword evidence="2 4" id="KW-0378">Hydrolase</keyword>
<evidence type="ECO:0000256" key="1">
    <source>
        <dbReference type="ARBA" id="ARBA00008834"/>
    </source>
</evidence>
<dbReference type="InterPro" id="IPR011050">
    <property type="entry name" value="Pectin_lyase_fold/virulence"/>
</dbReference>
<dbReference type="AlphaFoldDB" id="A0A852YVA5"/>
<evidence type="ECO:0000256" key="2">
    <source>
        <dbReference type="ARBA" id="ARBA00022801"/>
    </source>
</evidence>
<dbReference type="PROSITE" id="PS00502">
    <property type="entry name" value="POLYGALACTURONASE"/>
    <property type="match status" value="1"/>
</dbReference>
<sequence>MWMIHPVLSENVTVDNVNLDSPNGPNSDGVVPEPSRNVVIRNSRFNNGDDCTAIKSGRNADGKRIDVPSENVLVHDNHMRSGHGGGTIGSEMTGGVRDVVAENNTMSSPNLDRAPRVKTNPVRGGVVEHVYFRSNDVPEIGGEVIRVSFQYEEGDADAHTPAVRDINLSDVHSVGGDFALYLKGYERSPISDVTVSESGFSDVGTPMELEHVENLRLDDVDINGEHYDETVNEGV</sequence>
<dbReference type="RefSeq" id="WP_218861956.1">
    <property type="nucleotide sequence ID" value="NZ_JACBYW010000001.1"/>
</dbReference>
<evidence type="ECO:0000313" key="6">
    <source>
        <dbReference type="Proteomes" id="UP000548304"/>
    </source>
</evidence>
<keyword evidence="3 4" id="KW-0326">Glycosidase</keyword>
<reference evidence="5 6" key="1">
    <citation type="submission" date="2020-07" db="EMBL/GenBank/DDBJ databases">
        <title>Genomic Encyclopedia of Type Strains, Phase III (KMG-III): the genomes of soil and plant-associated and newly described type strains.</title>
        <authorList>
            <person name="Whitman W."/>
        </authorList>
    </citation>
    <scope>NUCLEOTIDE SEQUENCE [LARGE SCALE GENOMIC DNA]</scope>
    <source>
        <strain evidence="5 6">CECT 8576</strain>
    </source>
</reference>
<dbReference type="GO" id="GO:0004650">
    <property type="term" value="F:polygalacturonase activity"/>
    <property type="evidence" value="ECO:0007669"/>
    <property type="project" value="InterPro"/>
</dbReference>
<name>A0A852YVA5_9ACTN</name>